<dbReference type="Proteomes" id="UP001299546">
    <property type="component" value="Unassembled WGS sequence"/>
</dbReference>
<organism evidence="1 2">
    <name type="scientific">Bariatricus massiliensis</name>
    <dbReference type="NCBI Taxonomy" id="1745713"/>
    <lineage>
        <taxon>Bacteria</taxon>
        <taxon>Bacillati</taxon>
        <taxon>Bacillota</taxon>
        <taxon>Clostridia</taxon>
        <taxon>Lachnospirales</taxon>
        <taxon>Lachnospiraceae</taxon>
        <taxon>Bariatricus</taxon>
    </lineage>
</organism>
<proteinExistence type="predicted"/>
<reference evidence="1 2" key="1">
    <citation type="submission" date="2021-10" db="EMBL/GenBank/DDBJ databases">
        <title>Collection of gut derived symbiotic bacterial strains cultured from healthy donors.</title>
        <authorList>
            <person name="Lin H."/>
            <person name="Littmann E."/>
            <person name="Kohout C."/>
            <person name="Pamer E.G."/>
        </authorList>
    </citation>
    <scope>NUCLEOTIDE SEQUENCE [LARGE SCALE GENOMIC DNA]</scope>
    <source>
        <strain evidence="1 2">DFI.1.165</strain>
    </source>
</reference>
<dbReference type="PROSITE" id="PS51197">
    <property type="entry name" value="HTH_RRF2_2"/>
    <property type="match status" value="1"/>
</dbReference>
<dbReference type="SUPFAM" id="SSF46785">
    <property type="entry name" value="Winged helix' DNA-binding domain"/>
    <property type="match status" value="1"/>
</dbReference>
<dbReference type="Pfam" id="PF02082">
    <property type="entry name" value="Rrf2"/>
    <property type="match status" value="1"/>
</dbReference>
<protein>
    <submittedName>
        <fullName evidence="1">Rrf2 family transcriptional regulator</fullName>
    </submittedName>
</protein>
<evidence type="ECO:0000313" key="1">
    <source>
        <dbReference type="EMBL" id="MCB7387371.1"/>
    </source>
</evidence>
<dbReference type="PANTHER" id="PTHR33221">
    <property type="entry name" value="WINGED HELIX-TURN-HELIX TRANSCRIPTIONAL REGULATOR, RRF2 FAMILY"/>
    <property type="match status" value="1"/>
</dbReference>
<keyword evidence="2" id="KW-1185">Reference proteome</keyword>
<name>A0ABS8DG34_9FIRM</name>
<evidence type="ECO:0000313" key="2">
    <source>
        <dbReference type="Proteomes" id="UP001299546"/>
    </source>
</evidence>
<accession>A0ABS8DG34</accession>
<sequence length="147" mass="16345">MQISSRFTIAIHIFACIDTFENEYKLTSDFIAGSVNVNPVVIRRILQQLKAAGLVTVARGSGGVSAAKPMDEITLLDIFNAVDCIENNQLFHFHENPNTDCPVGRNIHHSLDDKLNIIQSSLEQSMKNITVADVVRDTQTYIASEQR</sequence>
<comment type="caution">
    <text evidence="1">The sequence shown here is derived from an EMBL/GenBank/DDBJ whole genome shotgun (WGS) entry which is preliminary data.</text>
</comment>
<dbReference type="EMBL" id="JAJCIS010000004">
    <property type="protein sequence ID" value="MCB7387371.1"/>
    <property type="molecule type" value="Genomic_DNA"/>
</dbReference>
<dbReference type="InterPro" id="IPR036390">
    <property type="entry name" value="WH_DNA-bd_sf"/>
</dbReference>
<dbReference type="RefSeq" id="WP_066737722.1">
    <property type="nucleotide sequence ID" value="NZ_JAJCIQ010000005.1"/>
</dbReference>
<dbReference type="InterPro" id="IPR036388">
    <property type="entry name" value="WH-like_DNA-bd_sf"/>
</dbReference>
<dbReference type="PANTHER" id="PTHR33221:SF15">
    <property type="entry name" value="HTH-TYPE TRANSCRIPTIONAL REGULATOR YWGB-RELATED"/>
    <property type="match status" value="1"/>
</dbReference>
<dbReference type="InterPro" id="IPR000944">
    <property type="entry name" value="Tscrpt_reg_Rrf2"/>
</dbReference>
<dbReference type="Gene3D" id="1.10.10.10">
    <property type="entry name" value="Winged helix-like DNA-binding domain superfamily/Winged helix DNA-binding domain"/>
    <property type="match status" value="1"/>
</dbReference>
<gene>
    <name evidence="1" type="ORF">LIZ65_08720</name>
</gene>